<dbReference type="SMART" id="SM00421">
    <property type="entry name" value="HTH_LUXR"/>
    <property type="match status" value="1"/>
</dbReference>
<keyword evidence="9" id="KW-1185">Reference proteome</keyword>
<dbReference type="GO" id="GO:0003677">
    <property type="term" value="F:DNA binding"/>
    <property type="evidence" value="ECO:0007669"/>
    <property type="project" value="UniProtKB-KW"/>
</dbReference>
<dbReference type="SUPFAM" id="SSF46894">
    <property type="entry name" value="C-terminal effector domain of the bipartite response regulators"/>
    <property type="match status" value="1"/>
</dbReference>
<evidence type="ECO:0000259" key="5">
    <source>
        <dbReference type="PROSITE" id="PS50110"/>
    </source>
</evidence>
<dbReference type="InterPro" id="IPR011006">
    <property type="entry name" value="CheY-like_superfamily"/>
</dbReference>
<reference evidence="6 8" key="1">
    <citation type="submission" date="2020-05" db="EMBL/GenBank/DDBJ databases">
        <title>FDA dAtabase for Regulatory Grade micrObial Sequences (FDA-ARGOS): Supporting development and validation of Infectious Disease Dx tests.</title>
        <authorList>
            <person name="Sproer C."/>
            <person name="Gronow S."/>
            <person name="Severitt S."/>
            <person name="Schroder I."/>
            <person name="Tallon L."/>
            <person name="Sadzewicz L."/>
            <person name="Zhao X."/>
            <person name="Vavikolanu K."/>
            <person name="Mehta A."/>
            <person name="Aluvathingal J."/>
            <person name="Nadendla S."/>
            <person name="Myers T."/>
            <person name="Yan Y."/>
            <person name="Sichtig H."/>
        </authorList>
    </citation>
    <scope>NUCLEOTIDE SEQUENCE [LARGE SCALE GENOMIC DNA]</scope>
    <source>
        <strain evidence="6 8">FDAARGOS_787</strain>
    </source>
</reference>
<dbReference type="InterPro" id="IPR000792">
    <property type="entry name" value="Tscrpt_reg_LuxR_C"/>
</dbReference>
<evidence type="ECO:0000256" key="3">
    <source>
        <dbReference type="PROSITE-ProRule" id="PRU00169"/>
    </source>
</evidence>
<proteinExistence type="predicted"/>
<evidence type="ECO:0000313" key="8">
    <source>
        <dbReference type="Proteomes" id="UP000509782"/>
    </source>
</evidence>
<evidence type="ECO:0000313" key="9">
    <source>
        <dbReference type="Proteomes" id="UP001446337"/>
    </source>
</evidence>
<dbReference type="SMART" id="SM00448">
    <property type="entry name" value="REC"/>
    <property type="match status" value="1"/>
</dbReference>
<dbReference type="PROSITE" id="PS50043">
    <property type="entry name" value="HTH_LUXR_2"/>
    <property type="match status" value="1"/>
</dbReference>
<dbReference type="PROSITE" id="PS00622">
    <property type="entry name" value="HTH_LUXR_1"/>
    <property type="match status" value="1"/>
</dbReference>
<dbReference type="CDD" id="cd06170">
    <property type="entry name" value="LuxR_C_like"/>
    <property type="match status" value="1"/>
</dbReference>
<dbReference type="GeneID" id="92842827"/>
<dbReference type="EMBL" id="CP054569">
    <property type="protein sequence ID" value="QKQ49966.1"/>
    <property type="molecule type" value="Genomic_DNA"/>
</dbReference>
<dbReference type="PROSITE" id="PS50110">
    <property type="entry name" value="RESPONSE_REGULATORY"/>
    <property type="match status" value="1"/>
</dbReference>
<feature type="domain" description="Response regulatory" evidence="5">
    <location>
        <begin position="5"/>
        <end position="125"/>
    </location>
</feature>
<feature type="modified residue" description="4-aspartylphosphate" evidence="3">
    <location>
        <position position="56"/>
    </location>
</feature>
<evidence type="ECO:0000313" key="6">
    <source>
        <dbReference type="EMBL" id="QKQ49966.1"/>
    </source>
</evidence>
<sequence>MDKLRIVLADDHPLVLAGIRDLLDTVPNLEITGAVSSSTELISHLEHTPSNVVVTDYSMPGDDAYGDGMRLVQYLIRRHPGLHIVVLTMVSNPMIISALYDAGVAAVVLKRDNLAEIVTALSMLRIGRKYYPPGFRRDPATSLPRKPIGECIDSLSPKEFEVLRHFVRGETVTVIAENLKRSVKTISGQKASAMRKLNVQTDQELVAFCMESGLFQ</sequence>
<dbReference type="Pfam" id="PF00196">
    <property type="entry name" value="GerE"/>
    <property type="match status" value="1"/>
</dbReference>
<dbReference type="PANTHER" id="PTHR43214:SF17">
    <property type="entry name" value="TRANSCRIPTIONAL REGULATORY PROTEIN RCSB"/>
    <property type="match status" value="1"/>
</dbReference>
<dbReference type="Pfam" id="PF00072">
    <property type="entry name" value="Response_reg"/>
    <property type="match status" value="1"/>
</dbReference>
<dbReference type="GO" id="GO:0006355">
    <property type="term" value="P:regulation of DNA-templated transcription"/>
    <property type="evidence" value="ECO:0007669"/>
    <property type="project" value="InterPro"/>
</dbReference>
<dbReference type="PRINTS" id="PR00038">
    <property type="entry name" value="HTHLUXR"/>
</dbReference>
<dbReference type="RefSeq" id="WP_062681760.1">
    <property type="nucleotide sequence ID" value="NZ_BLWG01000498.1"/>
</dbReference>
<evidence type="ECO:0000256" key="2">
    <source>
        <dbReference type="ARBA" id="ARBA00023125"/>
    </source>
</evidence>
<dbReference type="InterPro" id="IPR058245">
    <property type="entry name" value="NreC/VraR/RcsB-like_REC"/>
</dbReference>
<accession>A0A3R9G2M6</accession>
<dbReference type="InterPro" id="IPR001789">
    <property type="entry name" value="Sig_transdc_resp-reg_receiver"/>
</dbReference>
<dbReference type="SUPFAM" id="SSF52172">
    <property type="entry name" value="CheY-like"/>
    <property type="match status" value="1"/>
</dbReference>
<keyword evidence="1 3" id="KW-0597">Phosphoprotein</keyword>
<dbReference type="EMBL" id="CP154792">
    <property type="protein sequence ID" value="XAN15537.1"/>
    <property type="molecule type" value="Genomic_DNA"/>
</dbReference>
<dbReference type="CDD" id="cd17535">
    <property type="entry name" value="REC_NarL-like"/>
    <property type="match status" value="1"/>
</dbReference>
<feature type="domain" description="HTH luxR-type" evidence="4">
    <location>
        <begin position="148"/>
        <end position="213"/>
    </location>
</feature>
<reference evidence="7 9" key="2">
    <citation type="submission" date="2024-05" db="EMBL/GenBank/DDBJ databases">
        <title>Achromobacter denitrificans. BP1, complete genome.</title>
        <authorList>
            <person name="Zhang B."/>
        </authorList>
    </citation>
    <scope>NUCLEOTIDE SEQUENCE [LARGE SCALE GENOMIC DNA]</scope>
    <source>
        <strain evidence="7 9">BP1</strain>
    </source>
</reference>
<dbReference type="GO" id="GO:0000160">
    <property type="term" value="P:phosphorelay signal transduction system"/>
    <property type="evidence" value="ECO:0007669"/>
    <property type="project" value="InterPro"/>
</dbReference>
<dbReference type="OrthoDB" id="8585266at2"/>
<name>A0A3R9G2M6_ACHDE</name>
<dbReference type="Proteomes" id="UP001446337">
    <property type="component" value="Chromosome"/>
</dbReference>
<keyword evidence="2" id="KW-0238">DNA-binding</keyword>
<dbReference type="Gene3D" id="1.10.10.10">
    <property type="entry name" value="Winged helix-like DNA-binding domain superfamily/Winged helix DNA-binding domain"/>
    <property type="match status" value="1"/>
</dbReference>
<evidence type="ECO:0000259" key="4">
    <source>
        <dbReference type="PROSITE" id="PS50043"/>
    </source>
</evidence>
<dbReference type="STRING" id="32002.BVK87_18210"/>
<dbReference type="InterPro" id="IPR016032">
    <property type="entry name" value="Sig_transdc_resp-reg_C-effctor"/>
</dbReference>
<evidence type="ECO:0000256" key="1">
    <source>
        <dbReference type="ARBA" id="ARBA00022553"/>
    </source>
</evidence>
<dbReference type="Gene3D" id="3.40.50.2300">
    <property type="match status" value="1"/>
</dbReference>
<evidence type="ECO:0000313" key="7">
    <source>
        <dbReference type="EMBL" id="XAN15537.1"/>
    </source>
</evidence>
<dbReference type="InterPro" id="IPR039420">
    <property type="entry name" value="WalR-like"/>
</dbReference>
<protein>
    <submittedName>
        <fullName evidence="6">Response regulator</fullName>
    </submittedName>
</protein>
<dbReference type="Proteomes" id="UP000509782">
    <property type="component" value="Chromosome"/>
</dbReference>
<dbReference type="InterPro" id="IPR036388">
    <property type="entry name" value="WH-like_DNA-bd_sf"/>
</dbReference>
<dbReference type="AlphaFoldDB" id="A0A3R9G2M6"/>
<dbReference type="PANTHER" id="PTHR43214">
    <property type="entry name" value="TWO-COMPONENT RESPONSE REGULATOR"/>
    <property type="match status" value="1"/>
</dbReference>
<gene>
    <name evidence="7" type="ORF">AAIK43_29790</name>
    <name evidence="6" type="ORF">FOC81_25965</name>
</gene>
<organism evidence="6 8">
    <name type="scientific">Achromobacter denitrificans</name>
    <name type="common">Alcaligenes denitrificans</name>
    <dbReference type="NCBI Taxonomy" id="32002"/>
    <lineage>
        <taxon>Bacteria</taxon>
        <taxon>Pseudomonadati</taxon>
        <taxon>Pseudomonadota</taxon>
        <taxon>Betaproteobacteria</taxon>
        <taxon>Burkholderiales</taxon>
        <taxon>Alcaligenaceae</taxon>
        <taxon>Achromobacter</taxon>
    </lineage>
</organism>